<dbReference type="Proteomes" id="UP001215087">
    <property type="component" value="Unassembled WGS sequence"/>
</dbReference>
<keyword evidence="2" id="KW-1185">Reference proteome</keyword>
<protein>
    <submittedName>
        <fullName evidence="1">Uncharacterized protein</fullName>
    </submittedName>
</protein>
<proteinExistence type="predicted"/>
<dbReference type="RefSeq" id="WP_227204968.1">
    <property type="nucleotide sequence ID" value="NZ_JAJCLO010000001.1"/>
</dbReference>
<comment type="caution">
    <text evidence="1">The sequence shown here is derived from an EMBL/GenBank/DDBJ whole genome shotgun (WGS) entry which is preliminary data.</text>
</comment>
<reference evidence="1 2" key="1">
    <citation type="submission" date="2023-02" db="EMBL/GenBank/DDBJ databases">
        <title>Comparative genome analysis of Eubacterium limosum species.</title>
        <authorList>
            <person name="Bak J.E."/>
        </authorList>
    </citation>
    <scope>NUCLEOTIDE SEQUENCE [LARGE SCALE GENOMIC DNA]</scope>
    <source>
        <strain evidence="1 2">KGMB01548</strain>
    </source>
</reference>
<name>A0ABT5UN55_EUBLI</name>
<evidence type="ECO:0000313" key="2">
    <source>
        <dbReference type="Proteomes" id="UP001215087"/>
    </source>
</evidence>
<accession>A0ABT5UN55</accession>
<evidence type="ECO:0000313" key="1">
    <source>
        <dbReference type="EMBL" id="MDE1470306.1"/>
    </source>
</evidence>
<organism evidence="1 2">
    <name type="scientific">Eubacterium limosum</name>
    <dbReference type="NCBI Taxonomy" id="1736"/>
    <lineage>
        <taxon>Bacteria</taxon>
        <taxon>Bacillati</taxon>
        <taxon>Bacillota</taxon>
        <taxon>Clostridia</taxon>
        <taxon>Eubacteriales</taxon>
        <taxon>Eubacteriaceae</taxon>
        <taxon>Eubacterium</taxon>
    </lineage>
</organism>
<gene>
    <name evidence="1" type="ORF">PTZ04_08550</name>
</gene>
<sequence>MTDYTKEQLDEALVAVSSIICRCEKMDGKFDEGTAQYSLLKNRIKALRISEALITTVRDALPEQVSQSFKELYPKDELEKALPPVISIIRKCEKAQSKYAEGTAHYNRFAKMIQPLQLSKTLLEETLSSNV</sequence>
<dbReference type="EMBL" id="JAQSVD010000003">
    <property type="protein sequence ID" value="MDE1470306.1"/>
    <property type="molecule type" value="Genomic_DNA"/>
</dbReference>